<dbReference type="Pfam" id="PF16188">
    <property type="entry name" value="Peptidase_M24_C"/>
    <property type="match status" value="1"/>
</dbReference>
<dbReference type="Pfam" id="PF00557">
    <property type="entry name" value="Peptidase_M24"/>
    <property type="match status" value="1"/>
</dbReference>
<dbReference type="InterPro" id="IPR032416">
    <property type="entry name" value="Peptidase_M24_C"/>
</dbReference>
<dbReference type="SUPFAM" id="SSF53092">
    <property type="entry name" value="Creatinase/prolidase N-terminal domain"/>
    <property type="match status" value="1"/>
</dbReference>
<comment type="caution">
    <text evidence="9">The sequence shown here is derived from an EMBL/GenBank/DDBJ whole genome shotgun (WGS) entry which is preliminary data.</text>
</comment>
<dbReference type="GO" id="GO:0070006">
    <property type="term" value="F:metalloaminopeptidase activity"/>
    <property type="evidence" value="ECO:0007669"/>
    <property type="project" value="InterPro"/>
</dbReference>
<comment type="cofactor">
    <cofactor evidence="1">
        <name>Mn(2+)</name>
        <dbReference type="ChEBI" id="CHEBI:29035"/>
    </cofactor>
</comment>
<dbReference type="InterPro" id="IPR029149">
    <property type="entry name" value="Creatin/AminoP/Spt16_N"/>
</dbReference>
<evidence type="ECO:0000256" key="5">
    <source>
        <dbReference type="ARBA" id="ARBA00023211"/>
    </source>
</evidence>
<dbReference type="InterPro" id="IPR036005">
    <property type="entry name" value="Creatinase/aminopeptidase-like"/>
</dbReference>
<dbReference type="InterPro" id="IPR000587">
    <property type="entry name" value="Creatinase_N"/>
</dbReference>
<evidence type="ECO:0000259" key="7">
    <source>
        <dbReference type="Pfam" id="PF01321"/>
    </source>
</evidence>
<evidence type="ECO:0000259" key="6">
    <source>
        <dbReference type="Pfam" id="PF00557"/>
    </source>
</evidence>
<protein>
    <recommendedName>
        <fullName evidence="11">Xaa-Pro aminopeptidase</fullName>
    </recommendedName>
</protein>
<reference evidence="9" key="1">
    <citation type="submission" date="2021-11" db="EMBL/GenBank/DDBJ databases">
        <authorList>
            <consortium name="Genoscope - CEA"/>
            <person name="William W."/>
        </authorList>
    </citation>
    <scope>NUCLEOTIDE SEQUENCE</scope>
</reference>
<accession>A0A8J2SKN5</accession>
<gene>
    <name evidence="9" type="ORF">PECAL_4P14370</name>
</gene>
<evidence type="ECO:0000256" key="2">
    <source>
        <dbReference type="ARBA" id="ARBA00008766"/>
    </source>
</evidence>
<evidence type="ECO:0000256" key="1">
    <source>
        <dbReference type="ARBA" id="ARBA00001936"/>
    </source>
</evidence>
<evidence type="ECO:0000313" key="9">
    <source>
        <dbReference type="EMBL" id="CAH0374168.1"/>
    </source>
</evidence>
<dbReference type="Proteomes" id="UP000789595">
    <property type="component" value="Unassembled WGS sequence"/>
</dbReference>
<dbReference type="EMBL" id="CAKKNE010000004">
    <property type="protein sequence ID" value="CAH0374168.1"/>
    <property type="molecule type" value="Genomic_DNA"/>
</dbReference>
<evidence type="ECO:0000256" key="3">
    <source>
        <dbReference type="ARBA" id="ARBA00022723"/>
    </source>
</evidence>
<evidence type="ECO:0008006" key="11">
    <source>
        <dbReference type="Google" id="ProtNLM"/>
    </source>
</evidence>
<organism evidence="9 10">
    <name type="scientific">Pelagomonas calceolata</name>
    <dbReference type="NCBI Taxonomy" id="35677"/>
    <lineage>
        <taxon>Eukaryota</taxon>
        <taxon>Sar</taxon>
        <taxon>Stramenopiles</taxon>
        <taxon>Ochrophyta</taxon>
        <taxon>Pelagophyceae</taxon>
        <taxon>Pelagomonadales</taxon>
        <taxon>Pelagomonadaceae</taxon>
        <taxon>Pelagomonas</taxon>
    </lineage>
</organism>
<name>A0A8J2SKN5_9STRA</name>
<dbReference type="InterPro" id="IPR000994">
    <property type="entry name" value="Pept_M24"/>
</dbReference>
<evidence type="ECO:0000256" key="4">
    <source>
        <dbReference type="ARBA" id="ARBA00022801"/>
    </source>
</evidence>
<keyword evidence="5" id="KW-0464">Manganese</keyword>
<dbReference type="Pfam" id="PF01321">
    <property type="entry name" value="Creatinase_N"/>
    <property type="match status" value="1"/>
</dbReference>
<keyword evidence="4" id="KW-0378">Hydrolase</keyword>
<dbReference type="Pfam" id="PF16189">
    <property type="entry name" value="Creatinase_N_2"/>
    <property type="match status" value="1"/>
</dbReference>
<feature type="domain" description="Peptidase M24 C-terminal" evidence="8">
    <location>
        <begin position="617"/>
        <end position="686"/>
    </location>
</feature>
<dbReference type="InterPro" id="IPR033740">
    <property type="entry name" value="Pept_M24B"/>
</dbReference>
<feature type="domain" description="Peptidase M24" evidence="6">
    <location>
        <begin position="372"/>
        <end position="602"/>
    </location>
</feature>
<dbReference type="Gene3D" id="3.90.230.10">
    <property type="entry name" value="Creatinase/methionine aminopeptidase superfamily"/>
    <property type="match status" value="1"/>
</dbReference>
<proteinExistence type="inferred from homology"/>
<evidence type="ECO:0000313" key="10">
    <source>
        <dbReference type="Proteomes" id="UP000789595"/>
    </source>
</evidence>
<dbReference type="FunFam" id="3.90.230.10:FF:000007">
    <property type="entry name" value="Xaa-Pro aminopeptidase P"/>
    <property type="match status" value="1"/>
</dbReference>
<dbReference type="GO" id="GO:0005737">
    <property type="term" value="C:cytoplasm"/>
    <property type="evidence" value="ECO:0007669"/>
    <property type="project" value="UniProtKB-ARBA"/>
</dbReference>
<comment type="similarity">
    <text evidence="2">Belongs to the peptidase M24B family.</text>
</comment>
<dbReference type="PANTHER" id="PTHR43763">
    <property type="entry name" value="XAA-PRO AMINOPEPTIDASE 1"/>
    <property type="match status" value="1"/>
</dbReference>
<dbReference type="InterPro" id="IPR050422">
    <property type="entry name" value="X-Pro_aminopeptidase_P"/>
</dbReference>
<dbReference type="PANTHER" id="PTHR43763:SF6">
    <property type="entry name" value="XAA-PRO AMINOPEPTIDASE 1"/>
    <property type="match status" value="1"/>
</dbReference>
<dbReference type="GO" id="GO:0046872">
    <property type="term" value="F:metal ion binding"/>
    <property type="evidence" value="ECO:0007669"/>
    <property type="project" value="UniProtKB-KW"/>
</dbReference>
<dbReference type="SUPFAM" id="SSF55920">
    <property type="entry name" value="Creatinase/aminopeptidase"/>
    <property type="match status" value="1"/>
</dbReference>
<evidence type="ECO:0000259" key="8">
    <source>
        <dbReference type="Pfam" id="PF16188"/>
    </source>
</evidence>
<feature type="domain" description="Creatinase N-terminal" evidence="7">
    <location>
        <begin position="56"/>
        <end position="182"/>
    </location>
</feature>
<dbReference type="AlphaFoldDB" id="A0A8J2SKN5"/>
<dbReference type="Gene3D" id="3.40.350.10">
    <property type="entry name" value="Creatinase/prolidase N-terminal domain"/>
    <property type="match status" value="2"/>
</dbReference>
<keyword evidence="10" id="KW-1185">Reference proteome</keyword>
<dbReference type="OrthoDB" id="9995434at2759"/>
<dbReference type="CDD" id="cd01085">
    <property type="entry name" value="APP"/>
    <property type="match status" value="1"/>
</dbReference>
<sequence length="709" mass="78036">MSDVPGAFAAMALQQQQPLDNAVDASSRPEDLSCPCCFRPGKLCDSFSPEEAPMKIRGLRVLMASHGLDAYIVPSGDAHSSEYVAPCDERRAWLTGFTGSAGTAIVSMKEAALWTDGRYFNQASTQLEGSPFTLMRQHEPGVLDMPEWCLQQGSKIGICGGLCTLQFSQNFREKGLELVPIATDFVDVIWGSRRPKVPRNPCLEQPLALTGESVKSKLERVKKELNGSALVLNALDQICWLTNLRGCDVECNPVFFAYAVVTDELTLYLRCLDRELCGNGLEQHESDERIAVLKATLLEHFRSEGLAANLLPYSSFDAAECAQRCSGRKVALEKATSTLAMAAAIPEERRVLVDCSPVEIFKAVKNDVEIAGLRKAGRRDCAALVGFYGWLETRLGRVGGGVDECQACDEIMRRRRMMGGPLYKGDSFDTISSVGANASIIHYKPTPNDCATITNKDVYLCDTGGQYGDGTTDITRTNHFGKPSEDERRCYTRVLQGHIGMARAVFPEGTPGVMFDALARAPLWRDGLNYLHGTGHGMGSYLNVHEGPFGVGGGAVTADKQFAFHAAKLRYLNEIRRGHYVSDEPGFYQDGSFGFRIESDLVAVVAETKYAYGTRAWLKFEYLTPLPFSRSLTDPSLLLEDEIQWIDAFHSQCWATVAPLLTSSNLDDAQDAARARQWLWRETRPLSEEACPPVPPAIDPSKCHSILDF</sequence>
<keyword evidence="3" id="KW-0479">Metal-binding</keyword>